<dbReference type="FunCoup" id="A0A194X9E8">
    <property type="interactions" value="412"/>
</dbReference>
<accession>A0A194X9E8</accession>
<evidence type="ECO:0000256" key="2">
    <source>
        <dbReference type="ARBA" id="ARBA00023121"/>
    </source>
</evidence>
<dbReference type="Gene3D" id="1.20.80.10">
    <property type="match status" value="1"/>
</dbReference>
<feature type="domain" description="ACB" evidence="4">
    <location>
        <begin position="1"/>
        <end position="88"/>
    </location>
</feature>
<evidence type="ECO:0000256" key="3">
    <source>
        <dbReference type="SAM" id="MobiDB-lite"/>
    </source>
</evidence>
<dbReference type="InterPro" id="IPR035984">
    <property type="entry name" value="Acyl-CoA-binding_sf"/>
</dbReference>
<evidence type="ECO:0000313" key="6">
    <source>
        <dbReference type="Proteomes" id="UP000070700"/>
    </source>
</evidence>
<sequence>MSDFDTAVADSKKLTSKPDNDDLLALYGLYKVALGEDISKAENPGTFDFKGKAKKKSWQSYVDKGLTSDEAKAQYVELVEKLKEKHGYDANKVPEAVGAK</sequence>
<dbReference type="AlphaFoldDB" id="A0A194X9E8"/>
<proteinExistence type="inferred from homology"/>
<name>A0A194X9E8_MOLSC</name>
<dbReference type="InterPro" id="IPR014352">
    <property type="entry name" value="FERM/acyl-CoA-bd_prot_sf"/>
</dbReference>
<dbReference type="RefSeq" id="XP_018071150.1">
    <property type="nucleotide sequence ID" value="XM_018214966.1"/>
</dbReference>
<feature type="compositionally biased region" description="Basic and acidic residues" evidence="3">
    <location>
        <begin position="10"/>
        <end position="20"/>
    </location>
</feature>
<dbReference type="SUPFAM" id="SSF47027">
    <property type="entry name" value="Acyl-CoA binding protein"/>
    <property type="match status" value="1"/>
</dbReference>
<dbReference type="Proteomes" id="UP000070700">
    <property type="component" value="Unassembled WGS sequence"/>
</dbReference>
<dbReference type="PROSITE" id="PS51228">
    <property type="entry name" value="ACB_2"/>
    <property type="match status" value="1"/>
</dbReference>
<keyword evidence="6" id="KW-1185">Reference proteome</keyword>
<evidence type="ECO:0000256" key="1">
    <source>
        <dbReference type="ARBA" id="ARBA00005567"/>
    </source>
</evidence>
<keyword evidence="2" id="KW-0446">Lipid-binding</keyword>
<protein>
    <submittedName>
        <fullName evidence="5">Putative acyl-CoA-binding protein like protein</fullName>
    </submittedName>
</protein>
<dbReference type="InterPro" id="IPR000582">
    <property type="entry name" value="Acyl-CoA-binding_protein"/>
</dbReference>
<comment type="similarity">
    <text evidence="1">Belongs to the ACBP family.</text>
</comment>
<dbReference type="OrthoDB" id="346910at2759"/>
<organism evidence="5 6">
    <name type="scientific">Mollisia scopiformis</name>
    <name type="common">Conifer needle endophyte fungus</name>
    <name type="synonym">Phialocephala scopiformis</name>
    <dbReference type="NCBI Taxonomy" id="149040"/>
    <lineage>
        <taxon>Eukaryota</taxon>
        <taxon>Fungi</taxon>
        <taxon>Dikarya</taxon>
        <taxon>Ascomycota</taxon>
        <taxon>Pezizomycotina</taxon>
        <taxon>Leotiomycetes</taxon>
        <taxon>Helotiales</taxon>
        <taxon>Mollisiaceae</taxon>
        <taxon>Mollisia</taxon>
    </lineage>
</organism>
<evidence type="ECO:0000313" key="5">
    <source>
        <dbReference type="EMBL" id="KUJ16795.1"/>
    </source>
</evidence>
<dbReference type="KEGG" id="psco:LY89DRAFT_684837"/>
<dbReference type="EMBL" id="KQ947415">
    <property type="protein sequence ID" value="KUJ16795.1"/>
    <property type="molecule type" value="Genomic_DNA"/>
</dbReference>
<dbReference type="Pfam" id="PF00887">
    <property type="entry name" value="ACBP"/>
    <property type="match status" value="1"/>
</dbReference>
<dbReference type="GeneID" id="28824692"/>
<dbReference type="GO" id="GO:0006631">
    <property type="term" value="P:fatty acid metabolic process"/>
    <property type="evidence" value="ECO:0007669"/>
    <property type="project" value="TreeGrafter"/>
</dbReference>
<dbReference type="GO" id="GO:0000062">
    <property type="term" value="F:fatty-acyl-CoA binding"/>
    <property type="evidence" value="ECO:0007669"/>
    <property type="project" value="InterPro"/>
</dbReference>
<dbReference type="PANTHER" id="PTHR23310:SF62">
    <property type="entry name" value="ACYL-COA BINDING PROTEIN 1, ISOFORM A"/>
    <property type="match status" value="1"/>
</dbReference>
<dbReference type="PANTHER" id="PTHR23310">
    <property type="entry name" value="ACYL-COA-BINDING PROTEIN, ACBP"/>
    <property type="match status" value="1"/>
</dbReference>
<reference evidence="5 6" key="1">
    <citation type="submission" date="2015-10" db="EMBL/GenBank/DDBJ databases">
        <title>Full genome of DAOMC 229536 Phialocephala scopiformis, a fungal endophyte of spruce producing the potent anti-insectan compound rugulosin.</title>
        <authorList>
            <consortium name="DOE Joint Genome Institute"/>
            <person name="Walker A.K."/>
            <person name="Frasz S.L."/>
            <person name="Seifert K.A."/>
            <person name="Miller J.D."/>
            <person name="Mondo S.J."/>
            <person name="Labutti K."/>
            <person name="Lipzen A."/>
            <person name="Dockter R."/>
            <person name="Kennedy M."/>
            <person name="Grigoriev I.V."/>
            <person name="Spatafora J.W."/>
        </authorList>
    </citation>
    <scope>NUCLEOTIDE SEQUENCE [LARGE SCALE GENOMIC DNA]</scope>
    <source>
        <strain evidence="5 6">CBS 120377</strain>
    </source>
</reference>
<dbReference type="InParanoid" id="A0A194X9E8"/>
<gene>
    <name evidence="5" type="ORF">LY89DRAFT_684837</name>
</gene>
<feature type="region of interest" description="Disordered" evidence="3">
    <location>
        <begin position="1"/>
        <end position="20"/>
    </location>
</feature>
<evidence type="ECO:0000259" key="4">
    <source>
        <dbReference type="PROSITE" id="PS51228"/>
    </source>
</evidence>
<dbReference type="PRINTS" id="PR00689">
    <property type="entry name" value="ACOABINDINGP"/>
</dbReference>
<dbReference type="STRING" id="149040.A0A194X9E8"/>